<sequence>IESVKNMCNSRVKRLDSSTCLHAVGDKAVEFFFASDASAIIEHTNRVIFLEDDDIAAVTDGKLSIHRLKRSASDDPSRAIQTLQMELQQIMKGNFSAFMQKEIFEQPESVVNTMRGRVNFESSTVLLGGLKDHLKEIRRCRRLIIIGCGTSYHAAVAVCLSLAEM</sequence>
<dbReference type="GO" id="GO:0097367">
    <property type="term" value="F:carbohydrate derivative binding"/>
    <property type="evidence" value="ECO:0007669"/>
    <property type="project" value="InterPro"/>
</dbReference>
<dbReference type="GO" id="GO:0006487">
    <property type="term" value="P:protein N-linked glycosylation"/>
    <property type="evidence" value="ECO:0007669"/>
    <property type="project" value="TreeGrafter"/>
</dbReference>
<dbReference type="AlphaFoldDB" id="A0A7L3B886"/>
<dbReference type="GO" id="GO:0004360">
    <property type="term" value="F:glutamine-fructose-6-phosphate transaminase (isomerizing) activity"/>
    <property type="evidence" value="ECO:0007669"/>
    <property type="project" value="TreeGrafter"/>
</dbReference>
<feature type="non-terminal residue" evidence="1">
    <location>
        <position position="165"/>
    </location>
</feature>
<accession>A0A7L3B886</accession>
<organism evidence="1 2">
    <name type="scientific">Syrrhaptes paradoxus</name>
    <name type="common">Pallas's sandgrouse</name>
    <dbReference type="NCBI Taxonomy" id="302527"/>
    <lineage>
        <taxon>Eukaryota</taxon>
        <taxon>Metazoa</taxon>
        <taxon>Chordata</taxon>
        <taxon>Craniata</taxon>
        <taxon>Vertebrata</taxon>
        <taxon>Euteleostomi</taxon>
        <taxon>Archelosauria</taxon>
        <taxon>Archosauria</taxon>
        <taxon>Dinosauria</taxon>
        <taxon>Saurischia</taxon>
        <taxon>Theropoda</taxon>
        <taxon>Coelurosauria</taxon>
        <taxon>Aves</taxon>
        <taxon>Neognathae</taxon>
        <taxon>Neoaves</taxon>
        <taxon>Columbimorphae</taxon>
        <taxon>Pterocliformes</taxon>
        <taxon>Pteroclidae</taxon>
        <taxon>Syrrhaptes</taxon>
    </lineage>
</organism>
<dbReference type="GO" id="GO:0006002">
    <property type="term" value="P:fructose 6-phosphate metabolic process"/>
    <property type="evidence" value="ECO:0007669"/>
    <property type="project" value="TreeGrafter"/>
</dbReference>
<keyword evidence="1" id="KW-0032">Aminotransferase</keyword>
<comment type="caution">
    <text evidence="1">The sequence shown here is derived from an EMBL/GenBank/DDBJ whole genome shotgun (WGS) entry which is preliminary data.</text>
</comment>
<gene>
    <name evidence="1" type="primary">Gfpt2</name>
    <name evidence="1" type="ORF">SYRPAR_R11142</name>
</gene>
<dbReference type="Proteomes" id="UP000536260">
    <property type="component" value="Unassembled WGS sequence"/>
</dbReference>
<dbReference type="SUPFAM" id="SSF53697">
    <property type="entry name" value="SIS domain"/>
    <property type="match status" value="1"/>
</dbReference>
<evidence type="ECO:0000313" key="2">
    <source>
        <dbReference type="Proteomes" id="UP000536260"/>
    </source>
</evidence>
<dbReference type="EMBL" id="VZTO01021602">
    <property type="protein sequence ID" value="NXT27236.1"/>
    <property type="molecule type" value="Genomic_DNA"/>
</dbReference>
<feature type="non-terminal residue" evidence="1">
    <location>
        <position position="1"/>
    </location>
</feature>
<evidence type="ECO:0000313" key="1">
    <source>
        <dbReference type="EMBL" id="NXT27236.1"/>
    </source>
</evidence>
<dbReference type="InterPro" id="IPR046348">
    <property type="entry name" value="SIS_dom_sf"/>
</dbReference>
<dbReference type="PANTHER" id="PTHR10937:SF10">
    <property type="entry name" value="GLUTAMINE--FRUCTOSE-6-PHOSPHATE AMINOTRANSFERASE [ISOMERIZING] 2"/>
    <property type="match status" value="1"/>
</dbReference>
<reference evidence="1 2" key="1">
    <citation type="submission" date="2019-09" db="EMBL/GenBank/DDBJ databases">
        <title>Bird 10,000 Genomes (B10K) Project - Family phase.</title>
        <authorList>
            <person name="Zhang G."/>
        </authorList>
    </citation>
    <scope>NUCLEOTIDE SEQUENCE [LARGE SCALE GENOMIC DNA]</scope>
    <source>
        <strain evidence="1">B10K-DU-003-42</strain>
        <tissue evidence="1">Mixed tissue sample</tissue>
    </source>
</reference>
<protein>
    <submittedName>
        <fullName evidence="1">GFPT2 aminotransferase</fullName>
    </submittedName>
</protein>
<keyword evidence="1" id="KW-0808">Transferase</keyword>
<dbReference type="GO" id="GO:0006047">
    <property type="term" value="P:UDP-N-acetylglucosamine metabolic process"/>
    <property type="evidence" value="ECO:0007669"/>
    <property type="project" value="TreeGrafter"/>
</dbReference>
<dbReference type="FunFam" id="3.40.50.10490:FF:000094">
    <property type="match status" value="1"/>
</dbReference>
<dbReference type="Gene3D" id="3.40.50.10490">
    <property type="entry name" value="Glucose-6-phosphate isomerase like protein, domain 1"/>
    <property type="match status" value="1"/>
</dbReference>
<keyword evidence="2" id="KW-1185">Reference proteome</keyword>
<dbReference type="InterPro" id="IPR029055">
    <property type="entry name" value="Ntn_hydrolases_N"/>
</dbReference>
<proteinExistence type="predicted"/>
<dbReference type="PANTHER" id="PTHR10937">
    <property type="entry name" value="GLUCOSAMINE--FRUCTOSE-6-PHOSPHATE AMINOTRANSFERASE, ISOMERIZING"/>
    <property type="match status" value="1"/>
</dbReference>
<dbReference type="Gene3D" id="3.60.20.10">
    <property type="entry name" value="Glutamine Phosphoribosylpyrophosphate, subunit 1, domain 1"/>
    <property type="match status" value="1"/>
</dbReference>
<name>A0A7L3B886_9AVES</name>
<dbReference type="SUPFAM" id="SSF56235">
    <property type="entry name" value="N-terminal nucleophile aminohydrolases (Ntn hydrolases)"/>
    <property type="match status" value="1"/>
</dbReference>